<accession>A0A061S9U7</accession>
<sequence length="67" mass="6577">VALRLPSCGIPRTVSSVHAPQAPRLYAHLLSCSVSEPAAVSEGSPFPSAAGGPAGGLAAPLGRATSR</sequence>
<proteinExistence type="predicted"/>
<protein>
    <submittedName>
        <fullName evidence="2">Uncharacterized protein</fullName>
    </submittedName>
</protein>
<dbReference type="EMBL" id="GBEZ01005714">
    <property type="protein sequence ID" value="JAC79625.1"/>
    <property type="molecule type" value="Transcribed_RNA"/>
</dbReference>
<name>A0A061S9U7_9CHLO</name>
<evidence type="ECO:0000256" key="1">
    <source>
        <dbReference type="SAM" id="MobiDB-lite"/>
    </source>
</evidence>
<gene>
    <name evidence="2" type="ORF">TSPGSL018_12254</name>
</gene>
<feature type="region of interest" description="Disordered" evidence="1">
    <location>
        <begin position="38"/>
        <end position="67"/>
    </location>
</feature>
<dbReference type="AlphaFoldDB" id="A0A061S9U7"/>
<feature type="compositionally biased region" description="Low complexity" evidence="1">
    <location>
        <begin position="43"/>
        <end position="67"/>
    </location>
</feature>
<evidence type="ECO:0000313" key="2">
    <source>
        <dbReference type="EMBL" id="JAC79625.1"/>
    </source>
</evidence>
<feature type="non-terminal residue" evidence="2">
    <location>
        <position position="1"/>
    </location>
</feature>
<organism evidence="2">
    <name type="scientific">Tetraselmis sp. GSL018</name>
    <dbReference type="NCBI Taxonomy" id="582737"/>
    <lineage>
        <taxon>Eukaryota</taxon>
        <taxon>Viridiplantae</taxon>
        <taxon>Chlorophyta</taxon>
        <taxon>core chlorophytes</taxon>
        <taxon>Chlorodendrophyceae</taxon>
        <taxon>Chlorodendrales</taxon>
        <taxon>Chlorodendraceae</taxon>
        <taxon>Tetraselmis</taxon>
    </lineage>
</organism>
<reference evidence="2" key="1">
    <citation type="submission" date="2014-05" db="EMBL/GenBank/DDBJ databases">
        <title>The transcriptome of the halophilic microalga Tetraselmis sp. GSL018 isolated from the Great Salt Lake, Utah.</title>
        <authorList>
            <person name="Jinkerson R.E."/>
            <person name="D'Adamo S."/>
            <person name="Posewitz M.C."/>
        </authorList>
    </citation>
    <scope>NUCLEOTIDE SEQUENCE</scope>
    <source>
        <strain evidence="2">GSL018</strain>
    </source>
</reference>
<feature type="non-terminal residue" evidence="2">
    <location>
        <position position="67"/>
    </location>
</feature>